<dbReference type="RefSeq" id="WP_039917300.1">
    <property type="nucleotide sequence ID" value="NZ_CABKQM010000005.1"/>
</dbReference>
<organism evidence="1 2">
    <name type="scientific">Cloacibacillus evryensis</name>
    <dbReference type="NCBI Taxonomy" id="508460"/>
    <lineage>
        <taxon>Bacteria</taxon>
        <taxon>Thermotogati</taxon>
        <taxon>Synergistota</taxon>
        <taxon>Synergistia</taxon>
        <taxon>Synergistales</taxon>
        <taxon>Synergistaceae</taxon>
        <taxon>Cloacibacillus</taxon>
    </lineage>
</organism>
<gene>
    <name evidence="1" type="ORF">NE630_07200</name>
</gene>
<dbReference type="InterPro" id="IPR008651">
    <property type="entry name" value="Uncharacterised_HicB"/>
</dbReference>
<dbReference type="Pfam" id="PF05534">
    <property type="entry name" value="HicB"/>
    <property type="match status" value="1"/>
</dbReference>
<keyword evidence="2" id="KW-1185">Reference proteome</keyword>
<protein>
    <recommendedName>
        <fullName evidence="3">Arc-like DNA binding domain-containing protein</fullName>
    </recommendedName>
</protein>
<dbReference type="EMBL" id="JANFYT010000013">
    <property type="protein sequence ID" value="MCQ4814215.1"/>
    <property type="molecule type" value="Genomic_DNA"/>
</dbReference>
<sequence length="63" mass="7253">MKEKEDTIQLTARIPSELHKRLRFIAADENRSLNDTFILLLQEATEGRRIAVPNGLLSHEQPQ</sequence>
<dbReference type="InterPro" id="IPR013321">
    <property type="entry name" value="Arc_rbn_hlx_hlx"/>
</dbReference>
<reference evidence="1 2" key="1">
    <citation type="submission" date="2022-06" db="EMBL/GenBank/DDBJ databases">
        <title>Isolation of gut microbiota from human fecal samples.</title>
        <authorList>
            <person name="Pamer E.G."/>
            <person name="Barat B."/>
            <person name="Waligurski E."/>
            <person name="Medina S."/>
            <person name="Paddock L."/>
            <person name="Mostad J."/>
        </authorList>
    </citation>
    <scope>NUCLEOTIDE SEQUENCE [LARGE SCALE GENOMIC DNA]</scope>
    <source>
        <strain evidence="1 2">DFI.9.90</strain>
    </source>
</reference>
<comment type="caution">
    <text evidence="1">The sequence shown here is derived from an EMBL/GenBank/DDBJ whole genome shotgun (WGS) entry which is preliminary data.</text>
</comment>
<dbReference type="GO" id="GO:0006355">
    <property type="term" value="P:regulation of DNA-templated transcription"/>
    <property type="evidence" value="ECO:0007669"/>
    <property type="project" value="InterPro"/>
</dbReference>
<evidence type="ECO:0000313" key="2">
    <source>
        <dbReference type="Proteomes" id="UP001205919"/>
    </source>
</evidence>
<evidence type="ECO:0008006" key="3">
    <source>
        <dbReference type="Google" id="ProtNLM"/>
    </source>
</evidence>
<name>A0AAW5K069_9BACT</name>
<proteinExistence type="predicted"/>
<dbReference type="AlphaFoldDB" id="A0AAW5K069"/>
<evidence type="ECO:0000313" key="1">
    <source>
        <dbReference type="EMBL" id="MCQ4814215.1"/>
    </source>
</evidence>
<dbReference type="InterPro" id="IPR010985">
    <property type="entry name" value="Ribbon_hlx_hlx"/>
</dbReference>
<dbReference type="Proteomes" id="UP001205919">
    <property type="component" value="Unassembled WGS sequence"/>
</dbReference>
<dbReference type="Gene3D" id="1.10.1220.10">
    <property type="entry name" value="Met repressor-like"/>
    <property type="match status" value="1"/>
</dbReference>
<accession>A0AAW5K069</accession>
<dbReference type="SUPFAM" id="SSF47598">
    <property type="entry name" value="Ribbon-helix-helix"/>
    <property type="match status" value="1"/>
</dbReference>